<gene>
    <name evidence="2" type="ORF">DdX_13220</name>
</gene>
<keyword evidence="1" id="KW-0560">Oxidoreductase</keyword>
<dbReference type="PANTHER" id="PTHR43975:SF2">
    <property type="entry name" value="EG:BACR7A4.14 PROTEIN-RELATED"/>
    <property type="match status" value="1"/>
</dbReference>
<dbReference type="EMBL" id="JAKKPZ010000051">
    <property type="protein sequence ID" value="KAI1705993.1"/>
    <property type="molecule type" value="Genomic_DNA"/>
</dbReference>
<dbReference type="PROSITE" id="PS00061">
    <property type="entry name" value="ADH_SHORT"/>
    <property type="match status" value="1"/>
</dbReference>
<dbReference type="PANTHER" id="PTHR43975">
    <property type="entry name" value="ZGC:101858"/>
    <property type="match status" value="1"/>
</dbReference>
<name>A0AAD4MU52_9BILA</name>
<dbReference type="AlphaFoldDB" id="A0AAD4MU52"/>
<sequence>MGEFSGKAVIVTGSSRGIGREVALALGREGALVTVHGQSKDKLDETVELLKKSGVEEKRIVTVLGPIQDETTTKAIVDETVKKFGRIDVLVNNAGVGMLEGEALDSLKNYDYVFGVNVRSVLHLTSLAAPHLAKTKGNVVNISSIGSMSTAPAWVHYVMSKAALDHYSRNVANTLGEQGIRVNVINPGYTKSEFRSRLGLEEDKIQDAVIEKIILGRFGEASEIANVILFVASSKASYITGTTIVVDGGLLAHP</sequence>
<proteinExistence type="predicted"/>
<dbReference type="NCBIfam" id="NF005559">
    <property type="entry name" value="PRK07231.1"/>
    <property type="match status" value="1"/>
</dbReference>
<dbReference type="Pfam" id="PF13561">
    <property type="entry name" value="adh_short_C2"/>
    <property type="match status" value="1"/>
</dbReference>
<dbReference type="FunFam" id="3.40.50.720:FF:000084">
    <property type="entry name" value="Short-chain dehydrogenase reductase"/>
    <property type="match status" value="1"/>
</dbReference>
<organism evidence="2 3">
    <name type="scientific">Ditylenchus destructor</name>
    <dbReference type="NCBI Taxonomy" id="166010"/>
    <lineage>
        <taxon>Eukaryota</taxon>
        <taxon>Metazoa</taxon>
        <taxon>Ecdysozoa</taxon>
        <taxon>Nematoda</taxon>
        <taxon>Chromadorea</taxon>
        <taxon>Rhabditida</taxon>
        <taxon>Tylenchina</taxon>
        <taxon>Tylenchomorpha</taxon>
        <taxon>Sphaerularioidea</taxon>
        <taxon>Anguinidae</taxon>
        <taxon>Anguininae</taxon>
        <taxon>Ditylenchus</taxon>
    </lineage>
</organism>
<dbReference type="SUPFAM" id="SSF51735">
    <property type="entry name" value="NAD(P)-binding Rossmann-fold domains"/>
    <property type="match status" value="1"/>
</dbReference>
<reference evidence="2" key="1">
    <citation type="submission" date="2022-01" db="EMBL/GenBank/DDBJ databases">
        <title>Genome Sequence Resource for Two Populations of Ditylenchus destructor, the Migratory Endoparasitic Phytonematode.</title>
        <authorList>
            <person name="Zhang H."/>
            <person name="Lin R."/>
            <person name="Xie B."/>
        </authorList>
    </citation>
    <scope>NUCLEOTIDE SEQUENCE</scope>
    <source>
        <strain evidence="2">BazhouSP</strain>
    </source>
</reference>
<dbReference type="Gene3D" id="3.40.50.720">
    <property type="entry name" value="NAD(P)-binding Rossmann-like Domain"/>
    <property type="match status" value="1"/>
</dbReference>
<dbReference type="PRINTS" id="PR00081">
    <property type="entry name" value="GDHRDH"/>
</dbReference>
<dbReference type="PRINTS" id="PR00080">
    <property type="entry name" value="SDRFAMILY"/>
</dbReference>
<evidence type="ECO:0000313" key="3">
    <source>
        <dbReference type="Proteomes" id="UP001201812"/>
    </source>
</evidence>
<protein>
    <submittedName>
        <fullName evidence="2">Enoyl-(Acyl carrier protein) reductase domain-containing protein</fullName>
    </submittedName>
</protein>
<comment type="caution">
    <text evidence="2">The sequence shown here is derived from an EMBL/GenBank/DDBJ whole genome shotgun (WGS) entry which is preliminary data.</text>
</comment>
<accession>A0AAD4MU52</accession>
<dbReference type="InterPro" id="IPR002347">
    <property type="entry name" value="SDR_fam"/>
</dbReference>
<dbReference type="GO" id="GO:0016491">
    <property type="term" value="F:oxidoreductase activity"/>
    <property type="evidence" value="ECO:0007669"/>
    <property type="project" value="UniProtKB-KW"/>
</dbReference>
<evidence type="ECO:0000256" key="1">
    <source>
        <dbReference type="ARBA" id="ARBA00023002"/>
    </source>
</evidence>
<keyword evidence="3" id="KW-1185">Reference proteome</keyword>
<dbReference type="InterPro" id="IPR036291">
    <property type="entry name" value="NAD(P)-bd_dom_sf"/>
</dbReference>
<dbReference type="Proteomes" id="UP001201812">
    <property type="component" value="Unassembled WGS sequence"/>
</dbReference>
<dbReference type="InterPro" id="IPR020904">
    <property type="entry name" value="Sc_DH/Rdtase_CS"/>
</dbReference>
<evidence type="ECO:0000313" key="2">
    <source>
        <dbReference type="EMBL" id="KAI1705993.1"/>
    </source>
</evidence>